<keyword evidence="4" id="KW-0597">Phosphoprotein</keyword>
<dbReference type="InterPro" id="IPR050482">
    <property type="entry name" value="Sensor_HK_TwoCompSys"/>
</dbReference>
<dbReference type="EMBL" id="BSDE01000002">
    <property type="protein sequence ID" value="GLH72749.1"/>
    <property type="molecule type" value="Genomic_DNA"/>
</dbReference>
<evidence type="ECO:0000256" key="6">
    <source>
        <dbReference type="ARBA" id="ARBA00022741"/>
    </source>
</evidence>
<dbReference type="InterPro" id="IPR003594">
    <property type="entry name" value="HATPase_dom"/>
</dbReference>
<dbReference type="InterPro" id="IPR011712">
    <property type="entry name" value="Sig_transdc_His_kin_sub3_dim/P"/>
</dbReference>
<dbReference type="CDD" id="cd06225">
    <property type="entry name" value="HAMP"/>
    <property type="match status" value="1"/>
</dbReference>
<dbReference type="EC" id="2.7.13.3" evidence="3"/>
<evidence type="ECO:0000256" key="4">
    <source>
        <dbReference type="ARBA" id="ARBA00022553"/>
    </source>
</evidence>
<dbReference type="InterPro" id="IPR003660">
    <property type="entry name" value="HAMP_dom"/>
</dbReference>
<comment type="caution">
    <text evidence="13">The sequence shown here is derived from an EMBL/GenBank/DDBJ whole genome shotgun (WGS) entry which is preliminary data.</text>
</comment>
<dbReference type="Gene3D" id="3.30.565.10">
    <property type="entry name" value="Histidine kinase-like ATPase, C-terminal domain"/>
    <property type="match status" value="1"/>
</dbReference>
<evidence type="ECO:0000256" key="5">
    <source>
        <dbReference type="ARBA" id="ARBA00022679"/>
    </source>
</evidence>
<evidence type="ECO:0000256" key="8">
    <source>
        <dbReference type="ARBA" id="ARBA00022840"/>
    </source>
</evidence>
<organism evidence="13 14">
    <name type="scientific">Geothrix limicola</name>
    <dbReference type="NCBI Taxonomy" id="2927978"/>
    <lineage>
        <taxon>Bacteria</taxon>
        <taxon>Pseudomonadati</taxon>
        <taxon>Acidobacteriota</taxon>
        <taxon>Holophagae</taxon>
        <taxon>Holophagales</taxon>
        <taxon>Holophagaceae</taxon>
        <taxon>Geothrix</taxon>
    </lineage>
</organism>
<dbReference type="Pfam" id="PF07730">
    <property type="entry name" value="HisKA_3"/>
    <property type="match status" value="1"/>
</dbReference>
<accession>A0ABQ5QFC8</accession>
<dbReference type="Pfam" id="PF02518">
    <property type="entry name" value="HATPase_c"/>
    <property type="match status" value="1"/>
</dbReference>
<keyword evidence="8" id="KW-0067">ATP-binding</keyword>
<evidence type="ECO:0000313" key="14">
    <source>
        <dbReference type="Proteomes" id="UP001165069"/>
    </source>
</evidence>
<feature type="transmembrane region" description="Helical" evidence="11">
    <location>
        <begin position="278"/>
        <end position="296"/>
    </location>
</feature>
<protein>
    <recommendedName>
        <fullName evidence="3">histidine kinase</fullName>
        <ecNumber evidence="3">2.7.13.3</ecNumber>
    </recommendedName>
</protein>
<dbReference type="SUPFAM" id="SSF55874">
    <property type="entry name" value="ATPase domain of HSP90 chaperone/DNA topoisomerase II/histidine kinase"/>
    <property type="match status" value="1"/>
</dbReference>
<dbReference type="Pfam" id="PF00672">
    <property type="entry name" value="HAMP"/>
    <property type="match status" value="1"/>
</dbReference>
<dbReference type="RefSeq" id="WP_285571892.1">
    <property type="nucleotide sequence ID" value="NZ_BSDE01000002.1"/>
</dbReference>
<dbReference type="CDD" id="cd12914">
    <property type="entry name" value="PDC1_DGC_like"/>
    <property type="match status" value="1"/>
</dbReference>
<feature type="transmembrane region" description="Helical" evidence="11">
    <location>
        <begin position="13"/>
        <end position="34"/>
    </location>
</feature>
<evidence type="ECO:0000256" key="10">
    <source>
        <dbReference type="SAM" id="Coils"/>
    </source>
</evidence>
<evidence type="ECO:0000256" key="3">
    <source>
        <dbReference type="ARBA" id="ARBA00012438"/>
    </source>
</evidence>
<name>A0ABQ5QFC8_9BACT</name>
<dbReference type="Proteomes" id="UP001165069">
    <property type="component" value="Unassembled WGS sequence"/>
</dbReference>
<gene>
    <name evidence="13" type="ORF">GETHLI_12510</name>
</gene>
<dbReference type="SMART" id="SM00387">
    <property type="entry name" value="HATPase_c"/>
    <property type="match status" value="1"/>
</dbReference>
<evidence type="ECO:0000256" key="1">
    <source>
        <dbReference type="ARBA" id="ARBA00000085"/>
    </source>
</evidence>
<keyword evidence="11" id="KW-0472">Membrane</keyword>
<feature type="domain" description="HAMP" evidence="12">
    <location>
        <begin position="298"/>
        <end position="351"/>
    </location>
</feature>
<comment type="subcellular location">
    <subcellularLocation>
        <location evidence="2">Membrane</location>
    </subcellularLocation>
</comment>
<evidence type="ECO:0000256" key="7">
    <source>
        <dbReference type="ARBA" id="ARBA00022777"/>
    </source>
</evidence>
<dbReference type="SMART" id="SM00304">
    <property type="entry name" value="HAMP"/>
    <property type="match status" value="1"/>
</dbReference>
<evidence type="ECO:0000313" key="13">
    <source>
        <dbReference type="EMBL" id="GLH72749.1"/>
    </source>
</evidence>
<dbReference type="Gene3D" id="3.30.450.20">
    <property type="entry name" value="PAS domain"/>
    <property type="match status" value="1"/>
</dbReference>
<proteinExistence type="predicted"/>
<keyword evidence="11" id="KW-1133">Transmembrane helix</keyword>
<feature type="coiled-coil region" evidence="10">
    <location>
        <begin position="346"/>
        <end position="373"/>
    </location>
</feature>
<keyword evidence="7" id="KW-0418">Kinase</keyword>
<keyword evidence="5" id="KW-0808">Transferase</keyword>
<keyword evidence="6" id="KW-0547">Nucleotide-binding</keyword>
<comment type="catalytic activity">
    <reaction evidence="1">
        <text>ATP + protein L-histidine = ADP + protein N-phospho-L-histidine.</text>
        <dbReference type="EC" id="2.7.13.3"/>
    </reaction>
</comment>
<evidence type="ECO:0000256" key="2">
    <source>
        <dbReference type="ARBA" id="ARBA00004370"/>
    </source>
</evidence>
<evidence type="ECO:0000256" key="11">
    <source>
        <dbReference type="SAM" id="Phobius"/>
    </source>
</evidence>
<dbReference type="CDD" id="cd16917">
    <property type="entry name" value="HATPase_UhpB-NarQ-NarX-like"/>
    <property type="match status" value="1"/>
</dbReference>
<reference evidence="13 14" key="1">
    <citation type="journal article" date="2023" name="Antonie Van Leeuwenhoek">
        <title>Mesoterricola silvestris gen. nov., sp. nov., Mesoterricola sediminis sp. nov., Geothrix oryzae sp. nov., Geothrix edaphica sp. nov., Geothrix rubra sp. nov., and Geothrix limicola sp. nov., six novel members of Acidobacteriota isolated from soils.</title>
        <authorList>
            <person name="Itoh H."/>
            <person name="Sugisawa Y."/>
            <person name="Mise K."/>
            <person name="Xu Z."/>
            <person name="Kuniyasu M."/>
            <person name="Ushijima N."/>
            <person name="Kawano K."/>
            <person name="Kobayashi E."/>
            <person name="Shiratori Y."/>
            <person name="Masuda Y."/>
            <person name="Senoo K."/>
        </authorList>
    </citation>
    <scope>NUCLEOTIDE SEQUENCE [LARGE SCALE GENOMIC DNA]</scope>
    <source>
        <strain evidence="13 14">Red804</strain>
    </source>
</reference>
<dbReference type="InterPro" id="IPR036890">
    <property type="entry name" value="HATPase_C_sf"/>
</dbReference>
<sequence>MPWLPTSLRTLRFHLPLLALLATLPAFLIVLVLAARERAEALKHAESEARLVASIATREHSHQVIGAQRLLKQLDPDDGEAVQKLLPALLQANPALANLGLLDREGRLLFSVVPPENTVDMRDEPAVQEALAGLGVAVGRYRIGKIVHRPVLILARGLGRGHPAAVLFAALDLAWLENLGPQAQLPPGTSLYITDRDGRVMAKTSESREKGIALGEPLPDWNAMRGRSRGLVATVGRDGVHRLFVASPMPEVNDVFVAVGLPENMVLREANRAFQRTLASLAILMLLTVLSSLVAADISVLRDLRLLAIATRKLGSGDLGVRAHLPTTRGEIRDLSLSFNAMAEALADRQREALEAQAQLRALSHRVQAAREEEGARIARELHDQLGQELTSFKLSLAYLRTRAHARCPGSWADELAQWCEETSRQIEASIESIRRIASELRPSVLDRLGLLPALEWLATDFQQRSGVPCTVVAQGLEGAIDPACATALFRVTQEALTNVARHAGAGRVEISLLGEEAKIELCVQDDGCGFGPADPQGRHLGLLGMEERVMMLGGSFRRGASPLGGAEICAVLPRHPVVKEA</sequence>
<dbReference type="Gene3D" id="6.10.340.10">
    <property type="match status" value="1"/>
</dbReference>
<dbReference type="CDD" id="cd18774">
    <property type="entry name" value="PDC2_HK_sensor"/>
    <property type="match status" value="1"/>
</dbReference>
<dbReference type="PANTHER" id="PTHR24421">
    <property type="entry name" value="NITRATE/NITRITE SENSOR PROTEIN NARX-RELATED"/>
    <property type="match status" value="1"/>
</dbReference>
<dbReference type="SUPFAM" id="SSF158472">
    <property type="entry name" value="HAMP domain-like"/>
    <property type="match status" value="1"/>
</dbReference>
<dbReference type="PROSITE" id="PS50885">
    <property type="entry name" value="HAMP"/>
    <property type="match status" value="1"/>
</dbReference>
<evidence type="ECO:0000256" key="9">
    <source>
        <dbReference type="ARBA" id="ARBA00023012"/>
    </source>
</evidence>
<dbReference type="PANTHER" id="PTHR24421:SF10">
    <property type="entry name" value="NITRATE_NITRITE SENSOR PROTEIN NARQ"/>
    <property type="match status" value="1"/>
</dbReference>
<evidence type="ECO:0000259" key="12">
    <source>
        <dbReference type="PROSITE" id="PS50885"/>
    </source>
</evidence>
<keyword evidence="11" id="KW-0812">Transmembrane</keyword>
<dbReference type="Gene3D" id="1.20.5.1930">
    <property type="match status" value="1"/>
</dbReference>
<keyword evidence="10" id="KW-0175">Coiled coil</keyword>
<keyword evidence="9" id="KW-0902">Two-component regulatory system</keyword>
<keyword evidence="14" id="KW-1185">Reference proteome</keyword>